<organism evidence="2 3">
    <name type="scientific">Trichomonas vaginalis (strain ATCC PRA-98 / G3)</name>
    <dbReference type="NCBI Taxonomy" id="412133"/>
    <lineage>
        <taxon>Eukaryota</taxon>
        <taxon>Metamonada</taxon>
        <taxon>Parabasalia</taxon>
        <taxon>Trichomonadida</taxon>
        <taxon>Trichomonadidae</taxon>
        <taxon>Trichomonas</taxon>
    </lineage>
</organism>
<dbReference type="AlphaFoldDB" id="A2E526"/>
<dbReference type="Proteomes" id="UP000001542">
    <property type="component" value="Unassembled WGS sequence"/>
</dbReference>
<dbReference type="RefSeq" id="XP_001324457.1">
    <property type="nucleotide sequence ID" value="XM_001324422.1"/>
</dbReference>
<dbReference type="KEGG" id="tva:4770196"/>
<feature type="coiled-coil region" evidence="1">
    <location>
        <begin position="143"/>
        <end position="174"/>
    </location>
</feature>
<dbReference type="VEuPathDB" id="TrichDB:TVAG_027870"/>
<keyword evidence="1" id="KW-0175">Coiled coil</keyword>
<reference evidence="2" key="1">
    <citation type="submission" date="2006-10" db="EMBL/GenBank/DDBJ databases">
        <authorList>
            <person name="Amadeo P."/>
            <person name="Zhao Q."/>
            <person name="Wortman J."/>
            <person name="Fraser-Liggett C."/>
            <person name="Carlton J."/>
        </authorList>
    </citation>
    <scope>NUCLEOTIDE SEQUENCE</scope>
    <source>
        <strain evidence="2">G3</strain>
    </source>
</reference>
<sequence length="231" mass="27142">MFVFDMIESYKVSTHKDQITSNLKAVIDATRQFNDYHMQSLELEKSVSGKLENMISKEAPECSELYDRLKQIHQQLLNQEVNYVKQQQRSIEDINDITERFLVVVRQSQKYESAITSYNQAGENLANFMTKMQIELQKDPSKQEKLEVTLEKYKKEKAEALENLKCQLQLFIEEKRRFNSFRARRMSQAYTLYGNATKTSSEEITKLSFHLKEEADKVMLQITESVTKPNQ</sequence>
<dbReference type="VEuPathDB" id="TrichDB:TVAGG3_0420600"/>
<proteinExistence type="predicted"/>
<dbReference type="SMR" id="A2E526"/>
<evidence type="ECO:0000313" key="3">
    <source>
        <dbReference type="Proteomes" id="UP000001542"/>
    </source>
</evidence>
<reference evidence="2" key="2">
    <citation type="journal article" date="2007" name="Science">
        <title>Draft genome sequence of the sexually transmitted pathogen Trichomonas vaginalis.</title>
        <authorList>
            <person name="Carlton J.M."/>
            <person name="Hirt R.P."/>
            <person name="Silva J.C."/>
            <person name="Delcher A.L."/>
            <person name="Schatz M."/>
            <person name="Zhao Q."/>
            <person name="Wortman J.R."/>
            <person name="Bidwell S.L."/>
            <person name="Alsmark U.C.M."/>
            <person name="Besteiro S."/>
            <person name="Sicheritz-Ponten T."/>
            <person name="Noel C.J."/>
            <person name="Dacks J.B."/>
            <person name="Foster P.G."/>
            <person name="Simillion C."/>
            <person name="Van de Peer Y."/>
            <person name="Miranda-Saavedra D."/>
            <person name="Barton G.J."/>
            <person name="Westrop G.D."/>
            <person name="Mueller S."/>
            <person name="Dessi D."/>
            <person name="Fiori P.L."/>
            <person name="Ren Q."/>
            <person name="Paulsen I."/>
            <person name="Zhang H."/>
            <person name="Bastida-Corcuera F.D."/>
            <person name="Simoes-Barbosa A."/>
            <person name="Brown M.T."/>
            <person name="Hayes R.D."/>
            <person name="Mukherjee M."/>
            <person name="Okumura C.Y."/>
            <person name="Schneider R."/>
            <person name="Smith A.J."/>
            <person name="Vanacova S."/>
            <person name="Villalvazo M."/>
            <person name="Haas B.J."/>
            <person name="Pertea M."/>
            <person name="Feldblyum T.V."/>
            <person name="Utterback T.R."/>
            <person name="Shu C.L."/>
            <person name="Osoegawa K."/>
            <person name="de Jong P.J."/>
            <person name="Hrdy I."/>
            <person name="Horvathova L."/>
            <person name="Zubacova Z."/>
            <person name="Dolezal P."/>
            <person name="Malik S.B."/>
            <person name="Logsdon J.M. Jr."/>
            <person name="Henze K."/>
            <person name="Gupta A."/>
            <person name="Wang C.C."/>
            <person name="Dunne R.L."/>
            <person name="Upcroft J.A."/>
            <person name="Upcroft P."/>
            <person name="White O."/>
            <person name="Salzberg S.L."/>
            <person name="Tang P."/>
            <person name="Chiu C.-H."/>
            <person name="Lee Y.-S."/>
            <person name="Embley T.M."/>
            <person name="Coombs G.H."/>
            <person name="Mottram J.C."/>
            <person name="Tachezy J."/>
            <person name="Fraser-Liggett C.M."/>
            <person name="Johnson P.J."/>
        </authorList>
    </citation>
    <scope>NUCLEOTIDE SEQUENCE [LARGE SCALE GENOMIC DNA]</scope>
    <source>
        <strain evidence="2">G3</strain>
    </source>
</reference>
<gene>
    <name evidence="2" type="ORF">TVAG_027870</name>
</gene>
<keyword evidence="3" id="KW-1185">Reference proteome</keyword>
<name>A2E526_TRIV3</name>
<protein>
    <submittedName>
        <fullName evidence="2">Uncharacterized protein</fullName>
    </submittedName>
</protein>
<dbReference type="InParanoid" id="A2E526"/>
<dbReference type="EMBL" id="DS113305">
    <property type="protein sequence ID" value="EAY12234.1"/>
    <property type="molecule type" value="Genomic_DNA"/>
</dbReference>
<accession>A2E526</accession>
<evidence type="ECO:0000256" key="1">
    <source>
        <dbReference type="SAM" id="Coils"/>
    </source>
</evidence>
<evidence type="ECO:0000313" key="2">
    <source>
        <dbReference type="EMBL" id="EAY12234.1"/>
    </source>
</evidence>